<dbReference type="AlphaFoldDB" id="A0A1V3WAV8"/>
<reference evidence="2 3" key="1">
    <citation type="submission" date="2017-02" db="EMBL/GenBank/DDBJ databases">
        <title>Complete genome sequences of Mycobacterium kansasii strains isolated from rhesus macaques.</title>
        <authorList>
            <person name="Panda A."/>
            <person name="Nagaraj S."/>
            <person name="Zhao X."/>
            <person name="Tettelin H."/>
            <person name="Detolla L.J."/>
        </authorList>
    </citation>
    <scope>NUCLEOTIDE SEQUENCE [LARGE SCALE GENOMIC DNA]</scope>
    <source>
        <strain evidence="2 3">11-3469</strain>
    </source>
</reference>
<evidence type="ECO:0000313" key="2">
    <source>
        <dbReference type="EMBL" id="OOK64070.1"/>
    </source>
</evidence>
<dbReference type="EMBL" id="MVBN01000014">
    <property type="protein sequence ID" value="OOK64070.1"/>
    <property type="molecule type" value="Genomic_DNA"/>
</dbReference>
<feature type="region of interest" description="Disordered" evidence="1">
    <location>
        <begin position="1"/>
        <end position="34"/>
    </location>
</feature>
<organism evidence="2 3">
    <name type="scientific">Mycobacterium kansasii</name>
    <dbReference type="NCBI Taxonomy" id="1768"/>
    <lineage>
        <taxon>Bacteria</taxon>
        <taxon>Bacillati</taxon>
        <taxon>Actinomycetota</taxon>
        <taxon>Actinomycetes</taxon>
        <taxon>Mycobacteriales</taxon>
        <taxon>Mycobacteriaceae</taxon>
        <taxon>Mycobacterium</taxon>
    </lineage>
</organism>
<dbReference type="PANTHER" id="PTHR46889">
    <property type="entry name" value="TRANSPOSASE INSF FOR INSERTION SEQUENCE IS3B-RELATED"/>
    <property type="match status" value="1"/>
</dbReference>
<name>A0A1V3WAV8_MYCKA</name>
<accession>A0A1V3WAV8</accession>
<evidence type="ECO:0000313" key="3">
    <source>
        <dbReference type="Proteomes" id="UP000188532"/>
    </source>
</evidence>
<dbReference type="InterPro" id="IPR050900">
    <property type="entry name" value="Transposase_IS3/IS150/IS904"/>
</dbReference>
<protein>
    <submittedName>
        <fullName evidence="2">Putative transposase</fullName>
    </submittedName>
</protein>
<sequence length="78" mass="8478">MGRDQVARHMRAAGMVGVRRGKRVKTTKPDLTAGRHPDLVQRQFTAAAPNQLWVSDLTFVPTWAGSPTCASSSMPSVE</sequence>
<evidence type="ECO:0000256" key="1">
    <source>
        <dbReference type="SAM" id="MobiDB-lite"/>
    </source>
</evidence>
<gene>
    <name evidence="2" type="ORF">BZL29_8368</name>
</gene>
<dbReference type="PANTHER" id="PTHR46889:SF4">
    <property type="entry name" value="TRANSPOSASE INSO FOR INSERTION SEQUENCE ELEMENT IS911B-RELATED"/>
    <property type="match status" value="1"/>
</dbReference>
<comment type="caution">
    <text evidence="2">The sequence shown here is derived from an EMBL/GenBank/DDBJ whole genome shotgun (WGS) entry which is preliminary data.</text>
</comment>
<dbReference type="Proteomes" id="UP000188532">
    <property type="component" value="Unassembled WGS sequence"/>
</dbReference>
<proteinExistence type="predicted"/>